<accession>D8TD14</accession>
<feature type="non-terminal residue" evidence="9">
    <location>
        <position position="975"/>
    </location>
</feature>
<dbReference type="Gene3D" id="2.60.40.1180">
    <property type="entry name" value="Golgi alpha-mannosidase II"/>
    <property type="match status" value="1"/>
</dbReference>
<dbReference type="GO" id="GO:0004559">
    <property type="term" value="F:alpha-mannosidase activity"/>
    <property type="evidence" value="ECO:0000318"/>
    <property type="project" value="GO_Central"/>
</dbReference>
<dbReference type="Gene3D" id="2.70.98.30">
    <property type="entry name" value="Golgi alpha-mannosidase II, domain 4"/>
    <property type="match status" value="1"/>
</dbReference>
<keyword evidence="5" id="KW-1015">Disulfide bond</keyword>
<dbReference type="FunFam" id="3.20.110.10:FF:000003">
    <property type="entry name" value="Alpha-mannosidase"/>
    <property type="match status" value="1"/>
</dbReference>
<evidence type="ECO:0000313" key="9">
    <source>
        <dbReference type="EMBL" id="EFJ05441.1"/>
    </source>
</evidence>
<feature type="non-terminal residue" evidence="9">
    <location>
        <position position="1"/>
    </location>
</feature>
<dbReference type="AlphaFoldDB" id="D8TD14"/>
<protein>
    <recommendedName>
        <fullName evidence="7">Alpha-mannosidase</fullName>
        <ecNumber evidence="7">3.2.1.-</ecNumber>
    </recommendedName>
</protein>
<dbReference type="Gene3D" id="3.20.110.10">
    <property type="entry name" value="Glycoside hydrolase 38, N terminal domain"/>
    <property type="match status" value="1"/>
</dbReference>
<evidence type="ECO:0000256" key="4">
    <source>
        <dbReference type="ARBA" id="ARBA00022833"/>
    </source>
</evidence>
<dbReference type="STRING" id="88036.D8TD14"/>
<sequence>EITTQNLYDEIKFENEHGGVWTQGWNVEYRGDEWDHQNLRVFVVPHSHNDPGWIKTVEEYYQERTRHILSNVVRSLQKDHRRKFIWEEVSYLKEWWKDASPLEKDGFIALVRNGQLELVGGGWVMNDEANTHYYAIIEQMTAGNLWVVDNIGVAPTNAWSIDPFGHSSTMAFLLKRMGFRNMVIQRTHYEVKKSLASKKSLEFIWRQNWDSKNTTDILCHMMPFYFYDIPHTCGPEPAVCCQFDFWRIPGYSNVLPCPWGRRPEAITDKNIEEKAAMLLDQYRKKSTLYKTNMLLVPLGDDFRYSSAAEAEAQFSNYQKLFDFINANSRMKMDVNFGTLEDYFQALHGTGVTDFPALSGDFFAYADKEDDYWSGYYVTRPFYKALDRLLEETLRAANILFVFTQLKCNSTFGRLLLKEFRQNLVLATENLALFQHHDGITGTATNHVVADYADRMHNSLVGLQKSMLASVELLLFNQKKQNANWFELEQSRSHFTLLPVKKVINLTANHMHRVTIFNPLAMIVDHVMVLLVDSPLFCVFDKKMRSIKSQVAPEWTKESLFTGRHRAQWETHLPALGFETYFLMESNSYGFCQKAVLATLTISENGIACPEPYQCTTFPNSKDIQISTRTQTLGFSHSGFMKWIKDTQTQEKIRVEEEMLYYSTQGGAYVFSPLREADPLVEKGGLLIMAQGPIMEELHLVPKSKFGGKPIMRSARIFKMTSIVEMEYYVELTGRVFDNKEVIVRFKTGIENKRTFFTDSNGFQAVARKTYDKIPLQGNYYPMSSLACLQGHGHRFSVHSRQALGAASLGNGWLEMMLDRRLSTDDGRGLEQGIMDNRPVNIVFHLLLEKNISEQPPSSSQMQSLLSHSIGAKLNYQPIVYLGKAEAFENSEVGSLVLMQKEFPCDVHLVNLKSLKSSHERSDVLQYGLTLYRSGWDRSYEKNGFKVYDEQGLNLFDIFQPVQVQNIVQSSINFVH</sequence>
<dbReference type="Pfam" id="PF01074">
    <property type="entry name" value="Glyco_hydro_38N"/>
    <property type="match status" value="1"/>
</dbReference>
<dbReference type="FunFam" id="1.20.1270.50:FF:000001">
    <property type="entry name" value="Alpha-mannosidase"/>
    <property type="match status" value="1"/>
</dbReference>
<comment type="cofactor">
    <cofactor evidence="7">
        <name>Zn(2+)</name>
        <dbReference type="ChEBI" id="CHEBI:29105"/>
    </cofactor>
    <text evidence="7">Binds 1 zinc ion per subunit.</text>
</comment>
<name>D8TD14_SELML</name>
<dbReference type="SUPFAM" id="SSF88713">
    <property type="entry name" value="Glycoside hydrolase/deacetylase"/>
    <property type="match status" value="1"/>
</dbReference>
<dbReference type="SUPFAM" id="SSF74650">
    <property type="entry name" value="Galactose mutarotase-like"/>
    <property type="match status" value="1"/>
</dbReference>
<gene>
    <name evidence="9" type="ORF">SELMODRAFT_228</name>
</gene>
<evidence type="ECO:0000259" key="8">
    <source>
        <dbReference type="SMART" id="SM00872"/>
    </source>
</evidence>
<reference evidence="9 10" key="1">
    <citation type="journal article" date="2011" name="Science">
        <title>The Selaginella genome identifies genetic changes associated with the evolution of vascular plants.</title>
        <authorList>
            <person name="Banks J.A."/>
            <person name="Nishiyama T."/>
            <person name="Hasebe M."/>
            <person name="Bowman J.L."/>
            <person name="Gribskov M."/>
            <person name="dePamphilis C."/>
            <person name="Albert V.A."/>
            <person name="Aono N."/>
            <person name="Aoyama T."/>
            <person name="Ambrose B.A."/>
            <person name="Ashton N.W."/>
            <person name="Axtell M.J."/>
            <person name="Barker E."/>
            <person name="Barker M.S."/>
            <person name="Bennetzen J.L."/>
            <person name="Bonawitz N.D."/>
            <person name="Chapple C."/>
            <person name="Cheng C."/>
            <person name="Correa L.G."/>
            <person name="Dacre M."/>
            <person name="DeBarry J."/>
            <person name="Dreyer I."/>
            <person name="Elias M."/>
            <person name="Engstrom E.M."/>
            <person name="Estelle M."/>
            <person name="Feng L."/>
            <person name="Finet C."/>
            <person name="Floyd S.K."/>
            <person name="Frommer W.B."/>
            <person name="Fujita T."/>
            <person name="Gramzow L."/>
            <person name="Gutensohn M."/>
            <person name="Harholt J."/>
            <person name="Hattori M."/>
            <person name="Heyl A."/>
            <person name="Hirai T."/>
            <person name="Hiwatashi Y."/>
            <person name="Ishikawa M."/>
            <person name="Iwata M."/>
            <person name="Karol K.G."/>
            <person name="Koehler B."/>
            <person name="Kolukisaoglu U."/>
            <person name="Kubo M."/>
            <person name="Kurata T."/>
            <person name="Lalonde S."/>
            <person name="Li K."/>
            <person name="Li Y."/>
            <person name="Litt A."/>
            <person name="Lyons E."/>
            <person name="Manning G."/>
            <person name="Maruyama T."/>
            <person name="Michael T.P."/>
            <person name="Mikami K."/>
            <person name="Miyazaki S."/>
            <person name="Morinaga S."/>
            <person name="Murata T."/>
            <person name="Mueller-Roeber B."/>
            <person name="Nelson D.R."/>
            <person name="Obara M."/>
            <person name="Oguri Y."/>
            <person name="Olmstead R.G."/>
            <person name="Onodera N."/>
            <person name="Petersen B.L."/>
            <person name="Pils B."/>
            <person name="Prigge M."/>
            <person name="Rensing S.A."/>
            <person name="Riano-Pachon D.M."/>
            <person name="Roberts A.W."/>
            <person name="Sato Y."/>
            <person name="Scheller H.V."/>
            <person name="Schulz B."/>
            <person name="Schulz C."/>
            <person name="Shakirov E.V."/>
            <person name="Shibagaki N."/>
            <person name="Shinohara N."/>
            <person name="Shippen D.E."/>
            <person name="Soerensen I."/>
            <person name="Sotooka R."/>
            <person name="Sugimoto N."/>
            <person name="Sugita M."/>
            <person name="Sumikawa N."/>
            <person name="Tanurdzic M."/>
            <person name="Theissen G."/>
            <person name="Ulvskov P."/>
            <person name="Wakazuki S."/>
            <person name="Weng J.K."/>
            <person name="Willats W.W."/>
            <person name="Wipf D."/>
            <person name="Wolf P.G."/>
            <person name="Yang L."/>
            <person name="Zimmer A.D."/>
            <person name="Zhu Q."/>
            <person name="Mitros T."/>
            <person name="Hellsten U."/>
            <person name="Loque D."/>
            <person name="Otillar R."/>
            <person name="Salamov A."/>
            <person name="Schmutz J."/>
            <person name="Shapiro H."/>
            <person name="Lindquist E."/>
            <person name="Lucas S."/>
            <person name="Rokhsar D."/>
            <person name="Grigoriev I.V."/>
        </authorList>
    </citation>
    <scope>NUCLEOTIDE SEQUENCE [LARGE SCALE GENOMIC DNA]</scope>
</reference>
<dbReference type="InterPro" id="IPR015341">
    <property type="entry name" value="Glyco_hydro_38_cen"/>
</dbReference>
<keyword evidence="3 7" id="KW-0378">Hydrolase</keyword>
<dbReference type="GO" id="GO:0000139">
    <property type="term" value="C:Golgi membrane"/>
    <property type="evidence" value="ECO:0000318"/>
    <property type="project" value="GO_Central"/>
</dbReference>
<dbReference type="InterPro" id="IPR027291">
    <property type="entry name" value="Glyco_hydro_38_N_sf"/>
</dbReference>
<proteinExistence type="inferred from homology"/>
<dbReference type="Proteomes" id="UP000001514">
    <property type="component" value="Unassembled WGS sequence"/>
</dbReference>
<dbReference type="PANTHER" id="PTHR11607">
    <property type="entry name" value="ALPHA-MANNOSIDASE"/>
    <property type="match status" value="1"/>
</dbReference>
<evidence type="ECO:0000256" key="2">
    <source>
        <dbReference type="ARBA" id="ARBA00022723"/>
    </source>
</evidence>
<evidence type="ECO:0000256" key="7">
    <source>
        <dbReference type="RuleBase" id="RU361199"/>
    </source>
</evidence>
<dbReference type="Pfam" id="PF07748">
    <property type="entry name" value="Glyco_hydro_38C"/>
    <property type="match status" value="1"/>
</dbReference>
<dbReference type="GO" id="GO:0006491">
    <property type="term" value="P:N-glycan processing"/>
    <property type="evidence" value="ECO:0000318"/>
    <property type="project" value="GO_Central"/>
</dbReference>
<dbReference type="GO" id="GO:0006013">
    <property type="term" value="P:mannose metabolic process"/>
    <property type="evidence" value="ECO:0007669"/>
    <property type="project" value="InterPro"/>
</dbReference>
<dbReference type="SUPFAM" id="SSF88688">
    <property type="entry name" value="Families 57/38 glycoside transferase middle domain"/>
    <property type="match status" value="1"/>
</dbReference>
<dbReference type="Gene3D" id="1.20.1270.50">
    <property type="entry name" value="Glycoside hydrolase family 38, central domain"/>
    <property type="match status" value="1"/>
</dbReference>
<evidence type="ECO:0000256" key="3">
    <source>
        <dbReference type="ARBA" id="ARBA00022801"/>
    </source>
</evidence>
<dbReference type="InterPro" id="IPR013780">
    <property type="entry name" value="Glyco_hydro_b"/>
</dbReference>
<dbReference type="Pfam" id="PF09261">
    <property type="entry name" value="Alpha-mann_mid"/>
    <property type="match status" value="1"/>
</dbReference>
<comment type="similarity">
    <text evidence="1 7">Belongs to the glycosyl hydrolase 38 family.</text>
</comment>
<dbReference type="HOGENOM" id="CLU_004690_1_0_1"/>
<dbReference type="Gramene" id="EFJ05441">
    <property type="protein sequence ID" value="EFJ05441"/>
    <property type="gene ID" value="SELMODRAFT_228"/>
</dbReference>
<dbReference type="OrthoDB" id="10261055at2759"/>
<keyword evidence="2 7" id="KW-0479">Metal-binding</keyword>
<dbReference type="GO" id="GO:0030246">
    <property type="term" value="F:carbohydrate binding"/>
    <property type="evidence" value="ECO:0007669"/>
    <property type="project" value="InterPro"/>
</dbReference>
<dbReference type="InParanoid" id="D8TD14"/>
<dbReference type="InterPro" id="IPR011013">
    <property type="entry name" value="Gal_mutarotase_sf_dom"/>
</dbReference>
<organism evidence="10">
    <name type="scientific">Selaginella moellendorffii</name>
    <name type="common">Spikemoss</name>
    <dbReference type="NCBI Taxonomy" id="88036"/>
    <lineage>
        <taxon>Eukaryota</taxon>
        <taxon>Viridiplantae</taxon>
        <taxon>Streptophyta</taxon>
        <taxon>Embryophyta</taxon>
        <taxon>Tracheophyta</taxon>
        <taxon>Lycopodiopsida</taxon>
        <taxon>Selaginellales</taxon>
        <taxon>Selaginellaceae</taxon>
        <taxon>Selaginella</taxon>
    </lineage>
</organism>
<dbReference type="InterPro" id="IPR000602">
    <property type="entry name" value="Glyco_hydro_38_N"/>
</dbReference>
<evidence type="ECO:0000313" key="10">
    <source>
        <dbReference type="Proteomes" id="UP000001514"/>
    </source>
</evidence>
<dbReference type="EMBL" id="GL377724">
    <property type="protein sequence ID" value="EFJ05441.1"/>
    <property type="molecule type" value="Genomic_DNA"/>
</dbReference>
<dbReference type="InterPro" id="IPR011330">
    <property type="entry name" value="Glyco_hydro/deAcase_b/a-brl"/>
</dbReference>
<dbReference type="KEGG" id="smo:SELMODRAFT_228"/>
<dbReference type="CDD" id="cd10809">
    <property type="entry name" value="GH38N_AMII_GMII_SfManIII_like"/>
    <property type="match status" value="1"/>
</dbReference>
<dbReference type="InterPro" id="IPR037094">
    <property type="entry name" value="Glyco_hydro_38_cen_sf"/>
</dbReference>
<dbReference type="GO" id="GO:0046872">
    <property type="term" value="F:metal ion binding"/>
    <property type="evidence" value="ECO:0007669"/>
    <property type="project" value="UniProtKB-KW"/>
</dbReference>
<evidence type="ECO:0000256" key="6">
    <source>
        <dbReference type="ARBA" id="ARBA00023295"/>
    </source>
</evidence>
<feature type="domain" description="Glycoside hydrolase family 38 central" evidence="8">
    <location>
        <begin position="370"/>
        <end position="455"/>
    </location>
</feature>
<dbReference type="FunFam" id="2.70.98.30:FF:000007">
    <property type="entry name" value="Alpha-mannosidase"/>
    <property type="match status" value="1"/>
</dbReference>
<keyword evidence="6 7" id="KW-0326">Glycosidase</keyword>
<evidence type="ECO:0000256" key="5">
    <source>
        <dbReference type="ARBA" id="ARBA00023157"/>
    </source>
</evidence>
<dbReference type="SMART" id="SM00872">
    <property type="entry name" value="Alpha-mann_mid"/>
    <property type="match status" value="1"/>
</dbReference>
<dbReference type="InterPro" id="IPR050843">
    <property type="entry name" value="Glycosyl_Hydrlase_38"/>
</dbReference>
<dbReference type="InterPro" id="IPR011682">
    <property type="entry name" value="Glyco_hydro_38_C"/>
</dbReference>
<dbReference type="EC" id="3.2.1.-" evidence="7"/>
<keyword evidence="4 7" id="KW-0862">Zinc</keyword>
<keyword evidence="10" id="KW-1185">Reference proteome</keyword>
<dbReference type="PANTHER" id="PTHR11607:SF3">
    <property type="entry name" value="LYSOSOMAL ALPHA-MANNOSIDASE"/>
    <property type="match status" value="1"/>
</dbReference>
<dbReference type="eggNOG" id="KOG1958">
    <property type="taxonomic scope" value="Eukaryota"/>
</dbReference>
<dbReference type="InterPro" id="IPR028995">
    <property type="entry name" value="Glyco_hydro_57/38_cen_sf"/>
</dbReference>
<evidence type="ECO:0000256" key="1">
    <source>
        <dbReference type="ARBA" id="ARBA00009792"/>
    </source>
</evidence>